<dbReference type="InterPro" id="IPR036320">
    <property type="entry name" value="Glycosyl_Trfase_fam3_N_dom_sf"/>
</dbReference>
<dbReference type="FunFam" id="3.40.1030.10:FF:000002">
    <property type="entry name" value="Anthranilate phosphoribosyltransferase"/>
    <property type="match status" value="1"/>
</dbReference>
<gene>
    <name evidence="9 12" type="primary">trpD</name>
    <name evidence="12" type="ORF">DCC39_06080</name>
</gene>
<name>A0A2U1K631_9BACI</name>
<evidence type="ECO:0000313" key="13">
    <source>
        <dbReference type="Proteomes" id="UP000245998"/>
    </source>
</evidence>
<comment type="caution">
    <text evidence="12">The sequence shown here is derived from an EMBL/GenBank/DDBJ whole genome shotgun (WGS) entry which is preliminary data.</text>
</comment>
<evidence type="ECO:0000259" key="11">
    <source>
        <dbReference type="Pfam" id="PF02885"/>
    </source>
</evidence>
<comment type="catalytic activity">
    <reaction evidence="7 9">
        <text>N-(5-phospho-beta-D-ribosyl)anthranilate + diphosphate = 5-phospho-alpha-D-ribose 1-diphosphate + anthranilate</text>
        <dbReference type="Rhea" id="RHEA:11768"/>
        <dbReference type="ChEBI" id="CHEBI:16567"/>
        <dbReference type="ChEBI" id="CHEBI:18277"/>
        <dbReference type="ChEBI" id="CHEBI:33019"/>
        <dbReference type="ChEBI" id="CHEBI:58017"/>
        <dbReference type="EC" id="2.4.2.18"/>
    </reaction>
</comment>
<reference evidence="12 13" key="1">
    <citation type="submission" date="2018-04" db="EMBL/GenBank/DDBJ databases">
        <title>Camelliibacillus theae gen. nov., sp. nov., isolated from Pu'er tea.</title>
        <authorList>
            <person name="Niu L."/>
        </authorList>
    </citation>
    <scope>NUCLEOTIDE SEQUENCE [LARGE SCALE GENOMIC DNA]</scope>
    <source>
        <strain evidence="12 13">T8</strain>
    </source>
</reference>
<comment type="similarity">
    <text evidence="8">In the C-terminal section; belongs to the anthranilate phosphoribosyltransferase family.</text>
</comment>
<evidence type="ECO:0000256" key="3">
    <source>
        <dbReference type="ARBA" id="ARBA00022676"/>
    </source>
</evidence>
<feature type="binding site" evidence="9">
    <location>
        <begin position="90"/>
        <end position="93"/>
    </location>
    <ligand>
        <name>5-phospho-alpha-D-ribose 1-diphosphate</name>
        <dbReference type="ChEBI" id="CHEBI:58017"/>
    </ligand>
</feature>
<dbReference type="SUPFAM" id="SSF47648">
    <property type="entry name" value="Nucleoside phosphorylase/phosphoribosyltransferase N-terminal domain"/>
    <property type="match status" value="1"/>
</dbReference>
<comment type="cofactor">
    <cofactor evidence="9">
        <name>Mg(2+)</name>
        <dbReference type="ChEBI" id="CHEBI:18420"/>
    </cofactor>
    <text evidence="9">Binds 2 magnesium ions per monomer.</text>
</comment>
<protein>
    <recommendedName>
        <fullName evidence="9">Anthranilate phosphoribosyltransferase</fullName>
        <ecNumber evidence="9">2.4.2.18</ecNumber>
    </recommendedName>
</protein>
<feature type="domain" description="Glycosyl transferase family 3" evidence="10">
    <location>
        <begin position="74"/>
        <end position="325"/>
    </location>
</feature>
<accession>A0A2U1K631</accession>
<feature type="binding site" evidence="9">
    <location>
        <begin position="83"/>
        <end position="84"/>
    </location>
    <ligand>
        <name>5-phospho-alpha-D-ribose 1-diphosphate</name>
        <dbReference type="ChEBI" id="CHEBI:58017"/>
    </ligand>
</feature>
<feature type="binding site" evidence="9">
    <location>
        <position position="92"/>
    </location>
    <ligand>
        <name>Mg(2+)</name>
        <dbReference type="ChEBI" id="CHEBI:18420"/>
        <label>1</label>
    </ligand>
</feature>
<dbReference type="GO" id="GO:0000287">
    <property type="term" value="F:magnesium ion binding"/>
    <property type="evidence" value="ECO:0007669"/>
    <property type="project" value="UniProtKB-UniRule"/>
</dbReference>
<dbReference type="InterPro" id="IPR017459">
    <property type="entry name" value="Glycosyl_Trfase_fam3_N_dom"/>
</dbReference>
<dbReference type="AlphaFoldDB" id="A0A2U1K631"/>
<evidence type="ECO:0000256" key="9">
    <source>
        <dbReference type="HAMAP-Rule" id="MF_00211"/>
    </source>
</evidence>
<dbReference type="Gene3D" id="3.40.1030.10">
    <property type="entry name" value="Nucleoside phosphorylase/phosphoribosyltransferase catalytic domain"/>
    <property type="match status" value="1"/>
</dbReference>
<dbReference type="RefSeq" id="WP_116554002.1">
    <property type="nucleotide sequence ID" value="NZ_QCZG01000009.1"/>
</dbReference>
<dbReference type="SUPFAM" id="SSF52418">
    <property type="entry name" value="Nucleoside phosphorylase/phosphoribosyltransferase catalytic domain"/>
    <property type="match status" value="1"/>
</dbReference>
<dbReference type="InterPro" id="IPR000312">
    <property type="entry name" value="Glycosyl_Trfase_fam3"/>
</dbReference>
<dbReference type="GO" id="GO:0004048">
    <property type="term" value="F:anthranilate phosphoribosyltransferase activity"/>
    <property type="evidence" value="ECO:0007669"/>
    <property type="project" value="UniProtKB-UniRule"/>
</dbReference>
<dbReference type="Pfam" id="PF00591">
    <property type="entry name" value="Glycos_transf_3"/>
    <property type="match status" value="1"/>
</dbReference>
<dbReference type="GO" id="GO:0005829">
    <property type="term" value="C:cytosol"/>
    <property type="evidence" value="ECO:0007669"/>
    <property type="project" value="TreeGrafter"/>
</dbReference>
<comment type="subunit">
    <text evidence="9">Homodimer.</text>
</comment>
<dbReference type="EC" id="2.4.2.18" evidence="9"/>
<feature type="binding site" evidence="9">
    <location>
        <position position="80"/>
    </location>
    <ligand>
        <name>5-phospho-alpha-D-ribose 1-diphosphate</name>
        <dbReference type="ChEBI" id="CHEBI:58017"/>
    </ligand>
</feature>
<comment type="caution">
    <text evidence="9">Lacks conserved residue(s) required for the propagation of feature annotation.</text>
</comment>
<comment type="pathway">
    <text evidence="1 9">Amino-acid biosynthesis; L-tryptophan biosynthesis; L-tryptophan from chorismate: step 2/5.</text>
</comment>
<keyword evidence="9" id="KW-0479">Metal-binding</keyword>
<dbReference type="Proteomes" id="UP000245998">
    <property type="component" value="Unassembled WGS sequence"/>
</dbReference>
<dbReference type="Gene3D" id="1.20.970.10">
    <property type="entry name" value="Transferase, Pyrimidine Nucleoside Phosphorylase, Chain C"/>
    <property type="match status" value="1"/>
</dbReference>
<evidence type="ECO:0000256" key="4">
    <source>
        <dbReference type="ARBA" id="ARBA00022679"/>
    </source>
</evidence>
<keyword evidence="3 9" id="KW-0328">Glycosyltransferase</keyword>
<feature type="binding site" evidence="9">
    <location>
        <position position="80"/>
    </location>
    <ligand>
        <name>anthranilate</name>
        <dbReference type="ChEBI" id="CHEBI:16567"/>
        <label>1</label>
    </ligand>
</feature>
<evidence type="ECO:0000256" key="6">
    <source>
        <dbReference type="ARBA" id="ARBA00023141"/>
    </source>
</evidence>
<dbReference type="UniPathway" id="UPA00035">
    <property type="reaction ID" value="UER00041"/>
</dbReference>
<dbReference type="EMBL" id="QCZG01000009">
    <property type="protein sequence ID" value="PWA12368.1"/>
    <property type="molecule type" value="Genomic_DNA"/>
</dbReference>
<dbReference type="PANTHER" id="PTHR43285">
    <property type="entry name" value="ANTHRANILATE PHOSPHORIBOSYLTRANSFERASE"/>
    <property type="match status" value="1"/>
</dbReference>
<keyword evidence="13" id="KW-1185">Reference proteome</keyword>
<feature type="binding site" evidence="9">
    <location>
        <position position="111"/>
    </location>
    <ligand>
        <name>anthranilate</name>
        <dbReference type="ChEBI" id="CHEBI:16567"/>
        <label>1</label>
    </ligand>
</feature>
<organism evidence="12 13">
    <name type="scientific">Pueribacillus theae</name>
    <dbReference type="NCBI Taxonomy" id="2171751"/>
    <lineage>
        <taxon>Bacteria</taxon>
        <taxon>Bacillati</taxon>
        <taxon>Bacillota</taxon>
        <taxon>Bacilli</taxon>
        <taxon>Bacillales</taxon>
        <taxon>Bacillaceae</taxon>
        <taxon>Pueribacillus</taxon>
    </lineage>
</organism>
<evidence type="ECO:0000256" key="7">
    <source>
        <dbReference type="ARBA" id="ARBA00052328"/>
    </source>
</evidence>
<keyword evidence="5 9" id="KW-0822">Tryptophan biosynthesis</keyword>
<feature type="binding site" evidence="9">
    <location>
        <begin position="108"/>
        <end position="116"/>
    </location>
    <ligand>
        <name>5-phospho-alpha-D-ribose 1-diphosphate</name>
        <dbReference type="ChEBI" id="CHEBI:58017"/>
    </ligand>
</feature>
<comment type="function">
    <text evidence="9">Catalyzes the transfer of the phosphoribosyl group of 5-phosphorylribose-1-pyrophosphate (PRPP) to anthranilate to yield N-(5'-phosphoribosyl)-anthranilate (PRA).</text>
</comment>
<feature type="binding site" evidence="9">
    <location>
        <position position="226"/>
    </location>
    <ligand>
        <name>Mg(2+)</name>
        <dbReference type="ChEBI" id="CHEBI:18420"/>
        <label>1</label>
    </ligand>
</feature>
<dbReference type="InterPro" id="IPR005940">
    <property type="entry name" value="Anthranilate_Pribosyl_Tfrase"/>
</dbReference>
<proteinExistence type="inferred from homology"/>
<dbReference type="NCBIfam" id="TIGR01245">
    <property type="entry name" value="trpD"/>
    <property type="match status" value="1"/>
</dbReference>
<keyword evidence="9" id="KW-0460">Magnesium</keyword>
<feature type="binding site" evidence="9">
    <location>
        <position position="88"/>
    </location>
    <ligand>
        <name>5-phospho-alpha-D-ribose 1-diphosphate</name>
        <dbReference type="ChEBI" id="CHEBI:58017"/>
    </ligand>
</feature>
<evidence type="ECO:0000259" key="10">
    <source>
        <dbReference type="Pfam" id="PF00591"/>
    </source>
</evidence>
<comment type="similarity">
    <text evidence="9">Belongs to the anthranilate phosphoribosyltransferase family.</text>
</comment>
<sequence>MFKEYLQQAINGKTFNENEAKLVMDEIMAGRATSSQIASLLTIMKLRETTIDELTGFVRSMRNHATSVVHDEKLLLDTCGTGGDGASTFNISTTVSFILAANGVPVAKHGNRSVSSKSGSADVLEKLGVPIQSTPEEAARKLKENRMSFLFAPLYHSSMKHAVVPRREIGFRTVFNILGPMTNPAKSSHQLLGVYDRQLADRMVQSLKRLGTKRALLVTGRDGLDECSISSETDIIELKNGEISHFTISPEQVGLKRASNEDITVASVEESAKLVDGVLKGDAPEAAINIVLLNAGAALYTVGRAGTIAEGVHEARKIIGSGAAYRKLEEMKSQEVQLHA</sequence>
<dbReference type="HAMAP" id="MF_00211">
    <property type="entry name" value="TrpD"/>
    <property type="match status" value="1"/>
</dbReference>
<evidence type="ECO:0000256" key="8">
    <source>
        <dbReference type="ARBA" id="ARBA00061188"/>
    </source>
</evidence>
<dbReference type="Pfam" id="PF02885">
    <property type="entry name" value="Glycos_trans_3N"/>
    <property type="match status" value="1"/>
</dbReference>
<feature type="domain" description="Glycosyl transferase family 3 N-terminal" evidence="11">
    <location>
        <begin position="3"/>
        <end position="65"/>
    </location>
</feature>
<evidence type="ECO:0000256" key="1">
    <source>
        <dbReference type="ARBA" id="ARBA00004907"/>
    </source>
</evidence>
<feature type="binding site" evidence="9">
    <location>
        <position position="226"/>
    </location>
    <ligand>
        <name>Mg(2+)</name>
        <dbReference type="ChEBI" id="CHEBI:18420"/>
        <label>2</label>
    </ligand>
</feature>
<keyword evidence="6 9" id="KW-0057">Aromatic amino acid biosynthesis</keyword>
<feature type="binding site" evidence="9">
    <location>
        <position position="120"/>
    </location>
    <ligand>
        <name>5-phospho-alpha-D-ribose 1-diphosphate</name>
        <dbReference type="ChEBI" id="CHEBI:58017"/>
    </ligand>
</feature>
<dbReference type="PANTHER" id="PTHR43285:SF2">
    <property type="entry name" value="ANTHRANILATE PHOSPHORIBOSYLTRANSFERASE"/>
    <property type="match status" value="1"/>
</dbReference>
<keyword evidence="4 9" id="KW-0808">Transferase</keyword>
<evidence type="ECO:0000313" key="12">
    <source>
        <dbReference type="EMBL" id="PWA12368.1"/>
    </source>
</evidence>
<dbReference type="GO" id="GO:0000162">
    <property type="term" value="P:L-tryptophan biosynthetic process"/>
    <property type="evidence" value="ECO:0007669"/>
    <property type="project" value="UniProtKB-UniRule"/>
</dbReference>
<evidence type="ECO:0000256" key="2">
    <source>
        <dbReference type="ARBA" id="ARBA00022605"/>
    </source>
</evidence>
<dbReference type="OrthoDB" id="9806430at2"/>
<feature type="binding site" evidence="9">
    <location>
        <position position="166"/>
    </location>
    <ligand>
        <name>anthranilate</name>
        <dbReference type="ChEBI" id="CHEBI:16567"/>
        <label>2</label>
    </ligand>
</feature>
<dbReference type="InterPro" id="IPR035902">
    <property type="entry name" value="Nuc_phospho_transferase"/>
</dbReference>
<feature type="binding site" evidence="9">
    <location>
        <position position="225"/>
    </location>
    <ligand>
        <name>Mg(2+)</name>
        <dbReference type="ChEBI" id="CHEBI:18420"/>
        <label>2</label>
    </ligand>
</feature>
<evidence type="ECO:0000256" key="5">
    <source>
        <dbReference type="ARBA" id="ARBA00022822"/>
    </source>
</evidence>
<keyword evidence="2 9" id="KW-0028">Amino-acid biosynthesis</keyword>